<protein>
    <submittedName>
        <fullName evidence="1">Uncharacterized protein</fullName>
    </submittedName>
</protein>
<keyword evidence="2" id="KW-1185">Reference proteome</keyword>
<comment type="caution">
    <text evidence="1">The sequence shown here is derived from an EMBL/GenBank/DDBJ whole genome shotgun (WGS) entry which is preliminary data.</text>
</comment>
<gene>
    <name evidence="1" type="ORF">DFR41_11473</name>
</gene>
<dbReference type="STRING" id="433924.NS331_17460"/>
<name>A0A370F5D1_9BURK</name>
<organism evidence="1 2">
    <name type="scientific">Pseudacidovorax intermedius</name>
    <dbReference type="NCBI Taxonomy" id="433924"/>
    <lineage>
        <taxon>Bacteria</taxon>
        <taxon>Pseudomonadati</taxon>
        <taxon>Pseudomonadota</taxon>
        <taxon>Betaproteobacteria</taxon>
        <taxon>Burkholderiales</taxon>
        <taxon>Comamonadaceae</taxon>
        <taxon>Pseudacidovorax</taxon>
    </lineage>
</organism>
<evidence type="ECO:0000313" key="2">
    <source>
        <dbReference type="Proteomes" id="UP000255265"/>
    </source>
</evidence>
<dbReference type="EMBL" id="QQAV01000014">
    <property type="protein sequence ID" value="RDI18625.1"/>
    <property type="molecule type" value="Genomic_DNA"/>
</dbReference>
<sequence length="92" mass="10285">MIPPMATLYDLALHAIRKHWAEHDNAYPQKLLLTPAQYDELIEARRNGRIAINMGDEGLDKERFMGVPLAQSDTTLGVLVTVDGQEWPLVGS</sequence>
<reference evidence="1 2" key="1">
    <citation type="submission" date="2018-07" db="EMBL/GenBank/DDBJ databases">
        <title>Genomic Encyclopedia of Type Strains, Phase IV (KMG-IV): sequencing the most valuable type-strain genomes for metagenomic binning, comparative biology and taxonomic classification.</title>
        <authorList>
            <person name="Goeker M."/>
        </authorList>
    </citation>
    <scope>NUCLEOTIDE SEQUENCE [LARGE SCALE GENOMIC DNA]</scope>
    <source>
        <strain evidence="1 2">DSM 21352</strain>
    </source>
</reference>
<dbReference type="AlphaFoldDB" id="A0A370F5D1"/>
<dbReference type="Proteomes" id="UP000255265">
    <property type="component" value="Unassembled WGS sequence"/>
</dbReference>
<accession>A0A370F5D1</accession>
<evidence type="ECO:0000313" key="1">
    <source>
        <dbReference type="EMBL" id="RDI18625.1"/>
    </source>
</evidence>
<proteinExistence type="predicted"/>